<sequence length="105" mass="12137">MPKHNDGLEQYDSNLFSRPEKELKTLDLKLAIVEKEKLLKSIQCDAKDRRVEILTGRNRIDTWAHNLLADDQVDLLHQDKPVEVAKRLIGKPFQPLEGALLQVQR</sequence>
<accession>A0AAV0BQZ0</accession>
<gene>
    <name evidence="1" type="ORF">PPACK8108_LOCUS24930</name>
</gene>
<keyword evidence="2" id="KW-1185">Reference proteome</keyword>
<name>A0AAV0BQZ0_PHAPC</name>
<evidence type="ECO:0000313" key="1">
    <source>
        <dbReference type="EMBL" id="CAH7689790.1"/>
    </source>
</evidence>
<reference evidence="1" key="1">
    <citation type="submission" date="2022-06" db="EMBL/GenBank/DDBJ databases">
        <authorList>
            <consortium name="SYNGENTA / RWTH Aachen University"/>
        </authorList>
    </citation>
    <scope>NUCLEOTIDE SEQUENCE</scope>
</reference>
<proteinExistence type="predicted"/>
<dbReference type="Proteomes" id="UP001153365">
    <property type="component" value="Unassembled WGS sequence"/>
</dbReference>
<protein>
    <submittedName>
        <fullName evidence="1">Uncharacterized protein</fullName>
    </submittedName>
</protein>
<organism evidence="1 2">
    <name type="scientific">Phakopsora pachyrhizi</name>
    <name type="common">Asian soybean rust disease fungus</name>
    <dbReference type="NCBI Taxonomy" id="170000"/>
    <lineage>
        <taxon>Eukaryota</taxon>
        <taxon>Fungi</taxon>
        <taxon>Dikarya</taxon>
        <taxon>Basidiomycota</taxon>
        <taxon>Pucciniomycotina</taxon>
        <taxon>Pucciniomycetes</taxon>
        <taxon>Pucciniales</taxon>
        <taxon>Phakopsoraceae</taxon>
        <taxon>Phakopsora</taxon>
    </lineage>
</organism>
<evidence type="ECO:0000313" key="2">
    <source>
        <dbReference type="Proteomes" id="UP001153365"/>
    </source>
</evidence>
<dbReference type="AlphaFoldDB" id="A0AAV0BQZ0"/>
<dbReference type="EMBL" id="CALTRL010006132">
    <property type="protein sequence ID" value="CAH7689790.1"/>
    <property type="molecule type" value="Genomic_DNA"/>
</dbReference>
<comment type="caution">
    <text evidence="1">The sequence shown here is derived from an EMBL/GenBank/DDBJ whole genome shotgun (WGS) entry which is preliminary data.</text>
</comment>